<proteinExistence type="predicted"/>
<dbReference type="EMBL" id="CAEZXM010000143">
    <property type="protein sequence ID" value="CAB4693123.1"/>
    <property type="molecule type" value="Genomic_DNA"/>
</dbReference>
<reference evidence="1" key="1">
    <citation type="submission" date="2020-05" db="EMBL/GenBank/DDBJ databases">
        <authorList>
            <person name="Chiriac C."/>
            <person name="Salcher M."/>
            <person name="Ghai R."/>
            <person name="Kavagutti S V."/>
        </authorList>
    </citation>
    <scope>NUCLEOTIDE SEQUENCE</scope>
</reference>
<protein>
    <submittedName>
        <fullName evidence="1">Unannotated protein</fullName>
    </submittedName>
</protein>
<accession>A0A6J6P8P6</accession>
<sequence>MCGRKRNADIEAAESTVGFGPCGRQPSARFVVSDVESKSVALNAQRRCAGILGEFDTATGASNDDAATAFASSKVGPPHIGNTNVVDIGVHARHHYIACEDRPVIPLLVLAETAVQIRPVQRLT</sequence>
<gene>
    <name evidence="1" type="ORF">UFOPK2366_00866</name>
</gene>
<evidence type="ECO:0000313" key="1">
    <source>
        <dbReference type="EMBL" id="CAB4693123.1"/>
    </source>
</evidence>
<dbReference type="AlphaFoldDB" id="A0A6J6P8P6"/>
<organism evidence="1">
    <name type="scientific">freshwater metagenome</name>
    <dbReference type="NCBI Taxonomy" id="449393"/>
    <lineage>
        <taxon>unclassified sequences</taxon>
        <taxon>metagenomes</taxon>
        <taxon>ecological metagenomes</taxon>
    </lineage>
</organism>
<name>A0A6J6P8P6_9ZZZZ</name>